<proteinExistence type="predicted"/>
<name>A0ABU8W393_9BURK</name>
<gene>
    <name evidence="1" type="ORF">WKW80_21255</name>
</gene>
<evidence type="ECO:0000313" key="1">
    <source>
        <dbReference type="EMBL" id="MEJ8824532.1"/>
    </source>
</evidence>
<evidence type="ECO:0000313" key="2">
    <source>
        <dbReference type="Proteomes" id="UP001363010"/>
    </source>
</evidence>
<reference evidence="1 2" key="1">
    <citation type="submission" date="2024-03" db="EMBL/GenBank/DDBJ databases">
        <title>Novel species of the genus Variovorax.</title>
        <authorList>
            <person name="Liu Q."/>
            <person name="Xin Y.-H."/>
        </authorList>
    </citation>
    <scope>NUCLEOTIDE SEQUENCE [LARGE SCALE GENOMIC DNA]</scope>
    <source>
        <strain evidence="1 2">KACC 18501</strain>
    </source>
</reference>
<accession>A0ABU8W393</accession>
<keyword evidence="2" id="KW-1185">Reference proteome</keyword>
<sequence length="110" mass="12479">MNKTETASELEDARARIRRMANDMAQSLLPQGDARYNAGDPRRTNLTPDELQRIESLRGTGAQVLPSTHEKIVRAIGEGERVIVLAHGNSPRELIRRPWRCLQCRQHRGI</sequence>
<dbReference type="RefSeq" id="WP_340365555.1">
    <property type="nucleotide sequence ID" value="NZ_JBBKZV010000014.1"/>
</dbReference>
<protein>
    <recommendedName>
        <fullName evidence="3">2,3-bisphosphoglycerate-dependent phosphoglycerate mutase</fullName>
    </recommendedName>
</protein>
<dbReference type="EMBL" id="JBBKZV010000014">
    <property type="protein sequence ID" value="MEJ8824532.1"/>
    <property type="molecule type" value="Genomic_DNA"/>
</dbReference>
<evidence type="ECO:0008006" key="3">
    <source>
        <dbReference type="Google" id="ProtNLM"/>
    </source>
</evidence>
<dbReference type="Gene3D" id="3.40.50.1240">
    <property type="entry name" value="Phosphoglycerate mutase-like"/>
    <property type="match status" value="1"/>
</dbReference>
<dbReference type="Proteomes" id="UP001363010">
    <property type="component" value="Unassembled WGS sequence"/>
</dbReference>
<dbReference type="InterPro" id="IPR029033">
    <property type="entry name" value="His_PPase_superfam"/>
</dbReference>
<comment type="caution">
    <text evidence="1">The sequence shown here is derived from an EMBL/GenBank/DDBJ whole genome shotgun (WGS) entry which is preliminary data.</text>
</comment>
<dbReference type="SUPFAM" id="SSF53254">
    <property type="entry name" value="Phosphoglycerate mutase-like"/>
    <property type="match status" value="1"/>
</dbReference>
<organism evidence="1 2">
    <name type="scientific">Variovorax humicola</name>
    <dbReference type="NCBI Taxonomy" id="1769758"/>
    <lineage>
        <taxon>Bacteria</taxon>
        <taxon>Pseudomonadati</taxon>
        <taxon>Pseudomonadota</taxon>
        <taxon>Betaproteobacteria</taxon>
        <taxon>Burkholderiales</taxon>
        <taxon>Comamonadaceae</taxon>
        <taxon>Variovorax</taxon>
    </lineage>
</organism>